<keyword evidence="3 9" id="KW-0548">Nucleotidyltransferase</keyword>
<dbReference type="Pfam" id="PF02811">
    <property type="entry name" value="PHP"/>
    <property type="match status" value="1"/>
</dbReference>
<dbReference type="EMBL" id="CP017634">
    <property type="protein sequence ID" value="ATW24530.1"/>
    <property type="molecule type" value="Genomic_DNA"/>
</dbReference>
<accession>A0A3G1KQ20</accession>
<dbReference type="GO" id="GO:0003677">
    <property type="term" value="F:DNA binding"/>
    <property type="evidence" value="ECO:0007669"/>
    <property type="project" value="UniProtKB-UniRule"/>
</dbReference>
<protein>
    <recommendedName>
        <fullName evidence="9">DNA polymerase III PolC-type</fullName>
        <shortName evidence="9">PolIII</shortName>
        <ecNumber evidence="9">2.7.7.7</ecNumber>
    </recommendedName>
</protein>
<dbReference type="HAMAP" id="MF_00356">
    <property type="entry name" value="DNApol_PolC"/>
    <property type="match status" value="1"/>
</dbReference>
<comment type="function">
    <text evidence="9">Required for replicative DNA synthesis. This DNA polymerase also exhibits 3' to 5' exonuclease activity.</text>
</comment>
<evidence type="ECO:0000256" key="9">
    <source>
        <dbReference type="HAMAP-Rule" id="MF_00356"/>
    </source>
</evidence>
<dbReference type="CDD" id="cd07435">
    <property type="entry name" value="PHP_PolIIIA_POLC"/>
    <property type="match status" value="1"/>
</dbReference>
<keyword evidence="9" id="KW-0540">Nuclease</keyword>
<evidence type="ECO:0000256" key="3">
    <source>
        <dbReference type="ARBA" id="ARBA00022695"/>
    </source>
</evidence>
<comment type="catalytic activity">
    <reaction evidence="8 9">
        <text>DNA(n) + a 2'-deoxyribonucleoside 5'-triphosphate = DNA(n+1) + diphosphate</text>
        <dbReference type="Rhea" id="RHEA:22508"/>
        <dbReference type="Rhea" id="RHEA-COMP:17339"/>
        <dbReference type="Rhea" id="RHEA-COMP:17340"/>
        <dbReference type="ChEBI" id="CHEBI:33019"/>
        <dbReference type="ChEBI" id="CHEBI:61560"/>
        <dbReference type="ChEBI" id="CHEBI:173112"/>
        <dbReference type="EC" id="2.7.7.7"/>
    </reaction>
</comment>
<dbReference type="InterPro" id="IPR011708">
    <property type="entry name" value="DNA_pol3_alpha_NTPase_dom"/>
</dbReference>
<dbReference type="InterPro" id="IPR004365">
    <property type="entry name" value="NA-bd_OB_tRNA"/>
</dbReference>
<dbReference type="InterPro" id="IPR003141">
    <property type="entry name" value="Pol/His_phosphatase_N"/>
</dbReference>
<dbReference type="InterPro" id="IPR040982">
    <property type="entry name" value="DNA_pol3_finger"/>
</dbReference>
<dbReference type="Gene3D" id="1.10.150.700">
    <property type="entry name" value="PolC, middle finger domain"/>
    <property type="match status" value="1"/>
</dbReference>
<keyword evidence="6 9" id="KW-0239">DNA-directed DNA polymerase</keyword>
<keyword evidence="9" id="KW-0378">Hydrolase</keyword>
<evidence type="ECO:0000256" key="6">
    <source>
        <dbReference type="ARBA" id="ARBA00022932"/>
    </source>
</evidence>
<dbReference type="AlphaFoldDB" id="A0A3G1KQ20"/>
<dbReference type="GO" id="GO:0006261">
    <property type="term" value="P:DNA-templated DNA replication"/>
    <property type="evidence" value="ECO:0007669"/>
    <property type="project" value="UniProtKB-UniRule"/>
</dbReference>
<evidence type="ECO:0000256" key="4">
    <source>
        <dbReference type="ARBA" id="ARBA00022705"/>
    </source>
</evidence>
<dbReference type="NCBIfam" id="NF001688">
    <property type="entry name" value="PRK00448.1"/>
    <property type="match status" value="1"/>
</dbReference>
<dbReference type="GO" id="GO:0005737">
    <property type="term" value="C:cytoplasm"/>
    <property type="evidence" value="ECO:0007669"/>
    <property type="project" value="UniProtKB-SubCell"/>
</dbReference>
<dbReference type="SUPFAM" id="SSF89550">
    <property type="entry name" value="PHP domain-like"/>
    <property type="match status" value="1"/>
</dbReference>
<keyword evidence="4 9" id="KW-0235">DNA replication</keyword>
<dbReference type="PANTHER" id="PTHR32294:SF5">
    <property type="entry name" value="DNA POLYMERASE III POLC-TYPE"/>
    <property type="match status" value="1"/>
</dbReference>
<dbReference type="InterPro" id="IPR006308">
    <property type="entry name" value="Pol_III_a_PolC-type_gram_pos"/>
</dbReference>
<comment type="subcellular location">
    <subcellularLocation>
        <location evidence="1 9">Cytoplasm</location>
    </subcellularLocation>
</comment>
<dbReference type="Pfam" id="PF14579">
    <property type="entry name" value="HHH_6"/>
    <property type="match status" value="1"/>
</dbReference>
<dbReference type="Gene3D" id="3.30.1900.20">
    <property type="match status" value="2"/>
</dbReference>
<evidence type="ECO:0000256" key="8">
    <source>
        <dbReference type="ARBA" id="ARBA00049244"/>
    </source>
</evidence>
<dbReference type="Gene3D" id="2.40.50.140">
    <property type="entry name" value="Nucleic acid-binding proteins"/>
    <property type="match status" value="1"/>
</dbReference>
<dbReference type="NCBIfam" id="TIGR01405">
    <property type="entry name" value="polC_Gram_pos"/>
    <property type="match status" value="1"/>
</dbReference>
<proteinExistence type="inferred from homology"/>
<organism evidence="11 12">
    <name type="scientific">Formimonas warabiya</name>
    <dbReference type="NCBI Taxonomy" id="1761012"/>
    <lineage>
        <taxon>Bacteria</taxon>
        <taxon>Bacillati</taxon>
        <taxon>Bacillota</taxon>
        <taxon>Clostridia</taxon>
        <taxon>Eubacteriales</taxon>
        <taxon>Peptococcaceae</taxon>
        <taxon>Candidatus Formimonas</taxon>
    </lineage>
</organism>
<dbReference type="SUPFAM" id="SSF50249">
    <property type="entry name" value="Nucleic acid-binding proteins"/>
    <property type="match status" value="1"/>
</dbReference>
<evidence type="ECO:0000256" key="2">
    <source>
        <dbReference type="ARBA" id="ARBA00022679"/>
    </source>
</evidence>
<sequence>MPKLESLIAQSGLPRETKAVFGQMRIKKIEIDKREGNLTLHVQLPQTISPEDKTSFCQVVRSQLPQVREISLAIDVVEESLSLEDIVTRFRPDITQALEEKISGIKSWLALAEWQCRKERLVLLLPHRFAIEICVQKGVTRVLEQVIQERFSLKISADLEMLEDMSRDIELQCEEIDRDQLNGIACEPVPETKKAPDPVSEIILGKAIKGEPVPLDSIVEEEKNTVVMGRIFSLETRELRSGRTLVIFALTDHTNSITVKLFTDEKTPAAACASLKEGLWVKVRGPVQTDKYSQELTLMAYDINMAQAPERVDLAPEKRVELHLHTKMSALDSVVDTSKVIALAAKWGHPAVAITDHGVVQAFPEAYEAGQKYKIKIIYGVEGYLIDDESSNTPWDKQKSAHIIILVQTQEGLLNLYKLISLSHLEYYYRTPRILKSLLRKHRAGLILGTACEAGELFRAVLQGAPEDRLKEIASFYDFLEVQPLGNNEFLVRKDEVGDRKDLIRLNKTIIELGETMEKPVVATGDVHFIDSGDGIYRKILMAGKGFEDETQAPLYFRTTEEMLQEFAYLEADVARKIVIENPNRIADLVEDVLPIPHELYPPEIEGAEEQVQEMTMGTATARYGKNLPGIVQARLDKELNSIITHGFSVLYLIAHKLVKKSNDDGYLVGSRGSVGSSLVATMMGITEVNPLPPHYLCTQCHYSEFITDGSIAAGPDLPDKKCPKCGNPLTKDGHDIPFETFLGFKGDKTPDIDLNFSGDYQPRAHKYVEELFGKNHVFRAGTIATIAERTAYGFVKNYLDDNKIVVREAEINRLVAGCSGVKRTTGQHPGGLMVVPKNLDIHKFSPIQRPADDVKSDIVTTHFDYHSISSRLVKLDILGHDDPTVIKMLEDLTGVDAKKITLDDKETMSLFSGVEMLKVQPEEIRSNIGTYGVPEFGTKFVRQMLEDTRPSSFSELVRISGFSHGTDVWLNNAQDFIKSGTCKLSEAISTRDDIMVYLIYKGLDPQTAFKIMEDVRKGKGVKAEYEEIMKENQVPPWYIESCKKIKYMFPKAHATAYVTMAFRIAWFKVNCPEAFYTTFFSVRADEFDADLIVKGAKTVWRTIEEIEAKGNEASQKEKNMVIILEVALEMFQRGIKLLPVSIEHSAATRFQITPEGILPPFASLQGLGVTAAQNLVEARSEKPFSTWDDIRTRSRASKTVIDIMAAHGCLEHLPQTSQMALF</sequence>
<dbReference type="PANTHER" id="PTHR32294">
    <property type="entry name" value="DNA POLYMERASE III SUBUNIT ALPHA"/>
    <property type="match status" value="1"/>
</dbReference>
<dbReference type="InterPro" id="IPR044923">
    <property type="entry name" value="PolC_middle_finger_sf"/>
</dbReference>
<dbReference type="SUPFAM" id="SSF160975">
    <property type="entry name" value="AF1531-like"/>
    <property type="match status" value="1"/>
</dbReference>
<dbReference type="InterPro" id="IPR004013">
    <property type="entry name" value="PHP_dom"/>
</dbReference>
<dbReference type="InterPro" id="IPR012340">
    <property type="entry name" value="NA-bd_OB-fold"/>
</dbReference>
<evidence type="ECO:0000256" key="7">
    <source>
        <dbReference type="ARBA" id="ARBA00025611"/>
    </source>
</evidence>
<dbReference type="GO" id="GO:0003887">
    <property type="term" value="F:DNA-directed DNA polymerase activity"/>
    <property type="evidence" value="ECO:0007669"/>
    <property type="project" value="UniProtKB-UniRule"/>
</dbReference>
<dbReference type="CDD" id="cd04484">
    <property type="entry name" value="polC_OBF"/>
    <property type="match status" value="1"/>
</dbReference>
<dbReference type="Gene3D" id="6.10.140.1510">
    <property type="match status" value="1"/>
</dbReference>
<reference evidence="11 12" key="1">
    <citation type="submission" date="2016-10" db="EMBL/GenBank/DDBJ databases">
        <title>Complete Genome Sequence of Peptococcaceae strain DCMF.</title>
        <authorList>
            <person name="Edwards R.J."/>
            <person name="Holland S.I."/>
            <person name="Deshpande N.P."/>
            <person name="Wong Y.K."/>
            <person name="Ertan H."/>
            <person name="Manefield M."/>
            <person name="Russell T.L."/>
            <person name="Lee M.J."/>
        </authorList>
    </citation>
    <scope>NUCLEOTIDE SEQUENCE [LARGE SCALE GENOMIC DNA]</scope>
    <source>
        <strain evidence="11 12">DCMF</strain>
    </source>
</reference>
<dbReference type="GO" id="GO:0008408">
    <property type="term" value="F:3'-5' exonuclease activity"/>
    <property type="evidence" value="ECO:0007669"/>
    <property type="project" value="UniProtKB-UniRule"/>
</dbReference>
<dbReference type="KEGG" id="fwa:DCMF_06815"/>
<dbReference type="InterPro" id="IPR029460">
    <property type="entry name" value="DNAPol_HHH"/>
</dbReference>
<dbReference type="InterPro" id="IPR016195">
    <property type="entry name" value="Pol/histidinol_Pase-like"/>
</dbReference>
<gene>
    <name evidence="9" type="primary">polC</name>
    <name evidence="11" type="ORF">DCMF_06815</name>
</gene>
<dbReference type="Pfam" id="PF17657">
    <property type="entry name" value="DNA_pol3_finger"/>
    <property type="match status" value="1"/>
</dbReference>
<dbReference type="InterPro" id="IPR004805">
    <property type="entry name" value="DnaE2/DnaE/PolC"/>
</dbReference>
<feature type="domain" description="Polymerase/histidinol phosphatase N-terminal" evidence="10">
    <location>
        <begin position="320"/>
        <end position="387"/>
    </location>
</feature>
<dbReference type="Gene3D" id="3.20.20.140">
    <property type="entry name" value="Metal-dependent hydrolases"/>
    <property type="match status" value="1"/>
</dbReference>
<dbReference type="Pfam" id="PF07733">
    <property type="entry name" value="DNA_pol3_alpha"/>
    <property type="match status" value="2"/>
</dbReference>
<evidence type="ECO:0000313" key="11">
    <source>
        <dbReference type="EMBL" id="ATW24530.1"/>
    </source>
</evidence>
<keyword evidence="12" id="KW-1185">Reference proteome</keyword>
<comment type="function">
    <text evidence="7">DNA polymerase III is a complex, multichain enzyme responsible for most of the replicative synthesis in bacteria. This DNA polymerase also exhibits 3' to 5' exonuclease activity. The alpha chain is the DNA polymerase.</text>
</comment>
<dbReference type="RefSeq" id="WP_214659161.1">
    <property type="nucleotide sequence ID" value="NZ_CP017634.1"/>
</dbReference>
<evidence type="ECO:0000313" key="12">
    <source>
        <dbReference type="Proteomes" id="UP000323521"/>
    </source>
</evidence>
<dbReference type="EC" id="2.7.7.7" evidence="9"/>
<dbReference type="SMART" id="SM00481">
    <property type="entry name" value="POLIIIAc"/>
    <property type="match status" value="1"/>
</dbReference>
<name>A0A3G1KQ20_FORW1</name>
<keyword evidence="2 9" id="KW-0808">Transferase</keyword>
<dbReference type="Proteomes" id="UP000323521">
    <property type="component" value="Chromosome"/>
</dbReference>
<keyword evidence="5 9" id="KW-0269">Exonuclease</keyword>
<evidence type="ECO:0000256" key="5">
    <source>
        <dbReference type="ARBA" id="ARBA00022839"/>
    </source>
</evidence>
<evidence type="ECO:0000259" key="10">
    <source>
        <dbReference type="SMART" id="SM00481"/>
    </source>
</evidence>
<dbReference type="Pfam" id="PF01336">
    <property type="entry name" value="tRNA_anti-codon"/>
    <property type="match status" value="1"/>
</dbReference>
<dbReference type="Gene3D" id="1.10.150.870">
    <property type="match status" value="1"/>
</dbReference>
<keyword evidence="9" id="KW-0963">Cytoplasm</keyword>
<evidence type="ECO:0000256" key="1">
    <source>
        <dbReference type="ARBA" id="ARBA00004496"/>
    </source>
</evidence>
<comment type="similarity">
    <text evidence="9">Belongs to the DNA polymerase type-C family. PolC subfamily.</text>
</comment>